<evidence type="ECO:0000259" key="7">
    <source>
        <dbReference type="SMART" id="SM00642"/>
    </source>
</evidence>
<dbReference type="PROSITE" id="PS51257">
    <property type="entry name" value="PROKAR_LIPOPROTEIN"/>
    <property type="match status" value="1"/>
</dbReference>
<feature type="signal peptide" evidence="6">
    <location>
        <begin position="1"/>
        <end position="25"/>
    </location>
</feature>
<evidence type="ECO:0000256" key="2">
    <source>
        <dbReference type="ARBA" id="ARBA00022801"/>
    </source>
</evidence>
<dbReference type="Proteomes" id="UP000256977">
    <property type="component" value="Unassembled WGS sequence"/>
</dbReference>
<sequence>MRRGAKGSLALLAATALLLGGCTTSAPKESAVSKESAIPSETFITEESVAPAEGPSGVFYEVFVRSFADSNGDGIGDLNGLTAKLDYLDRLGVDGLWLMPIQPSPSYHGYDVTDYYGIHPDYGTMDDFRKLLQEAHRRGIRVIMDLVVNHTSSEHPWFVDSAQGAGSKYRDWYTWAENAEQATPSDGATGSDPWHKGAHGSYLGVFWGGMPDLNFDHPEVRKEMVAIGQYWLKEGVDGFRLDAAKHIFGDFKSTISTPTVQQKNKSWWQEFRQGLNAVNPDAYLVGEVWDGAAIVAPYLDNALDSAFNFDLAGTLLGAAASGKSSGIGFTLSRMHGYFGKVSGGRFVDAPFLSNHDQTRVMNAVGGSVDRAKLAASLLLTMPGNAFVYYGEELGVAGIKPDEKLREPFPWTRKGGSPEETTWQNSSYRTEEASVEAQEADPKSLLNHYRKLISWRAQLPALRLGTIASYDAGNEYVTSYLRASGDEKALVLHNMSEQLQAVTLPESNAGQTSFAKLTLTTDDAASLDGRTISLPPYTTVVLIP</sequence>
<dbReference type="SUPFAM" id="SSF51011">
    <property type="entry name" value="Glycosyl hydrolase domain"/>
    <property type="match status" value="1"/>
</dbReference>
<dbReference type="GO" id="GO:0043169">
    <property type="term" value="F:cation binding"/>
    <property type="evidence" value="ECO:0007669"/>
    <property type="project" value="InterPro"/>
</dbReference>
<dbReference type="InterPro" id="IPR013780">
    <property type="entry name" value="Glyco_hydro_b"/>
</dbReference>
<dbReference type="AlphaFoldDB" id="A0A3D9KML5"/>
<dbReference type="GO" id="GO:0004556">
    <property type="term" value="F:alpha-amylase activity"/>
    <property type="evidence" value="ECO:0007669"/>
    <property type="project" value="UniProtKB-UniRule"/>
</dbReference>
<keyword evidence="6" id="KW-0732">Signal</keyword>
<gene>
    <name evidence="8" type="ORF">DFP98_102304</name>
</gene>
<reference evidence="8 9" key="1">
    <citation type="submission" date="2018-07" db="EMBL/GenBank/DDBJ databases">
        <title>Genomic Encyclopedia of Type Strains, Phase III (KMG-III): the genomes of soil and plant-associated and newly described type strains.</title>
        <authorList>
            <person name="Whitman W."/>
        </authorList>
    </citation>
    <scope>NUCLEOTIDE SEQUENCE [LARGE SCALE GENOMIC DNA]</scope>
    <source>
        <strain evidence="8 9">CECT 7287</strain>
    </source>
</reference>
<dbReference type="OrthoDB" id="9805159at2"/>
<keyword evidence="2 5" id="KW-0378">Hydrolase</keyword>
<dbReference type="InterPro" id="IPR056300">
    <property type="entry name" value="SusG-like_C"/>
</dbReference>
<accession>A0A3D9KML5</accession>
<evidence type="ECO:0000256" key="3">
    <source>
        <dbReference type="ARBA" id="ARBA00023295"/>
    </source>
</evidence>
<dbReference type="SMART" id="SM00642">
    <property type="entry name" value="Aamy"/>
    <property type="match status" value="1"/>
</dbReference>
<feature type="domain" description="Glycosyl hydrolase family 13 catalytic" evidence="7">
    <location>
        <begin position="61"/>
        <end position="455"/>
    </location>
</feature>
<dbReference type="EMBL" id="QRDZ01000002">
    <property type="protein sequence ID" value="RED87822.1"/>
    <property type="molecule type" value="Genomic_DNA"/>
</dbReference>
<keyword evidence="9" id="KW-1185">Reference proteome</keyword>
<keyword evidence="5" id="KW-0119">Carbohydrate metabolism</keyword>
<dbReference type="Gene3D" id="3.90.400.10">
    <property type="entry name" value="Oligo-1,6-glucosidase, Domain 2"/>
    <property type="match status" value="1"/>
</dbReference>
<protein>
    <recommendedName>
        <fullName evidence="5">Alpha-amylase</fullName>
        <ecNumber evidence="5">3.2.1.1</ecNumber>
    </recommendedName>
</protein>
<dbReference type="Pfam" id="PF23915">
    <property type="entry name" value="SusG_C"/>
    <property type="match status" value="1"/>
</dbReference>
<dbReference type="PANTHER" id="PTHR10357:SF179">
    <property type="entry name" value="NEUTRAL AND BASIC AMINO ACID TRANSPORT PROTEIN RBAT"/>
    <property type="match status" value="1"/>
</dbReference>
<dbReference type="InterPro" id="IPR006047">
    <property type="entry name" value="GH13_cat_dom"/>
</dbReference>
<dbReference type="SUPFAM" id="SSF51445">
    <property type="entry name" value="(Trans)glycosidases"/>
    <property type="match status" value="1"/>
</dbReference>
<evidence type="ECO:0000256" key="1">
    <source>
        <dbReference type="ARBA" id="ARBA00008061"/>
    </source>
</evidence>
<dbReference type="CDD" id="cd11316">
    <property type="entry name" value="AmyAc_bac2_AmyA"/>
    <property type="match status" value="1"/>
</dbReference>
<name>A0A3D9KML5_9BACL</name>
<evidence type="ECO:0000313" key="8">
    <source>
        <dbReference type="EMBL" id="RED87822.1"/>
    </source>
</evidence>
<dbReference type="Gene3D" id="3.20.20.80">
    <property type="entry name" value="Glycosidases"/>
    <property type="match status" value="1"/>
</dbReference>
<dbReference type="EC" id="3.2.1.1" evidence="5"/>
<keyword evidence="3 5" id="KW-0326">Glycosidase</keyword>
<evidence type="ECO:0000256" key="4">
    <source>
        <dbReference type="RuleBase" id="RU003615"/>
    </source>
</evidence>
<dbReference type="PRINTS" id="PR00110">
    <property type="entry name" value="ALPHAAMYLASE"/>
</dbReference>
<dbReference type="GO" id="GO:0009313">
    <property type="term" value="P:oligosaccharide catabolic process"/>
    <property type="evidence" value="ECO:0007669"/>
    <property type="project" value="TreeGrafter"/>
</dbReference>
<dbReference type="InterPro" id="IPR017853">
    <property type="entry name" value="GH"/>
</dbReference>
<dbReference type="InterPro" id="IPR006046">
    <property type="entry name" value="Alpha_amylase"/>
</dbReference>
<dbReference type="RefSeq" id="WP_116059206.1">
    <property type="nucleotide sequence ID" value="NZ_QRDZ01000002.1"/>
</dbReference>
<feature type="chain" id="PRO_5039678112" description="Alpha-amylase" evidence="6">
    <location>
        <begin position="26"/>
        <end position="543"/>
    </location>
</feature>
<dbReference type="Gene3D" id="2.60.40.1180">
    <property type="entry name" value="Golgi alpha-mannosidase II"/>
    <property type="match status" value="1"/>
</dbReference>
<evidence type="ECO:0000256" key="6">
    <source>
        <dbReference type="SAM" id="SignalP"/>
    </source>
</evidence>
<organism evidence="8 9">
    <name type="scientific">Cohnella phaseoli</name>
    <dbReference type="NCBI Taxonomy" id="456490"/>
    <lineage>
        <taxon>Bacteria</taxon>
        <taxon>Bacillati</taxon>
        <taxon>Bacillota</taxon>
        <taxon>Bacilli</taxon>
        <taxon>Bacillales</taxon>
        <taxon>Paenibacillaceae</taxon>
        <taxon>Cohnella</taxon>
    </lineage>
</organism>
<dbReference type="InterPro" id="IPR045857">
    <property type="entry name" value="O16G_dom_2"/>
</dbReference>
<proteinExistence type="inferred from homology"/>
<dbReference type="Pfam" id="PF00128">
    <property type="entry name" value="Alpha-amylase"/>
    <property type="match status" value="1"/>
</dbReference>
<evidence type="ECO:0000313" key="9">
    <source>
        <dbReference type="Proteomes" id="UP000256977"/>
    </source>
</evidence>
<dbReference type="PANTHER" id="PTHR10357">
    <property type="entry name" value="ALPHA-AMYLASE FAMILY MEMBER"/>
    <property type="match status" value="1"/>
</dbReference>
<comment type="similarity">
    <text evidence="1 4">Belongs to the glycosyl hydrolase 13 family.</text>
</comment>
<comment type="caution">
    <text evidence="8">The sequence shown here is derived from an EMBL/GenBank/DDBJ whole genome shotgun (WGS) entry which is preliminary data.</text>
</comment>
<evidence type="ECO:0000256" key="5">
    <source>
        <dbReference type="RuleBase" id="RU361134"/>
    </source>
</evidence>
<comment type="catalytic activity">
    <reaction evidence="5">
        <text>Endohydrolysis of (1-&gt;4)-alpha-D-glucosidic linkages in polysaccharides containing three or more (1-&gt;4)-alpha-linked D-glucose units.</text>
        <dbReference type="EC" id="3.2.1.1"/>
    </reaction>
</comment>